<dbReference type="SMART" id="SM00387">
    <property type="entry name" value="HATPase_c"/>
    <property type="match status" value="1"/>
</dbReference>
<dbReference type="Proteomes" id="UP000236736">
    <property type="component" value="Unassembled WGS sequence"/>
</dbReference>
<dbReference type="PROSITE" id="PS51257">
    <property type="entry name" value="PROKAR_LIPOPROTEIN"/>
    <property type="match status" value="1"/>
</dbReference>
<dbReference type="InterPro" id="IPR003594">
    <property type="entry name" value="HATPase_dom"/>
</dbReference>
<dbReference type="InterPro" id="IPR011123">
    <property type="entry name" value="Y_Y_Y"/>
</dbReference>
<dbReference type="EC" id="2.7.13.3" evidence="2"/>
<gene>
    <name evidence="6" type="ORF">SAMN03080598_01531</name>
</gene>
<dbReference type="EMBL" id="FNVR01000006">
    <property type="protein sequence ID" value="SEF82550.1"/>
    <property type="molecule type" value="Genomic_DNA"/>
</dbReference>
<dbReference type="STRING" id="1120964.GCA_001313265_01497"/>
<evidence type="ECO:0000259" key="5">
    <source>
        <dbReference type="PROSITE" id="PS50109"/>
    </source>
</evidence>
<dbReference type="PANTHER" id="PTHR43547:SF2">
    <property type="entry name" value="HYBRID SIGNAL TRANSDUCTION HISTIDINE KINASE C"/>
    <property type="match status" value="1"/>
</dbReference>
<dbReference type="InterPro" id="IPR011110">
    <property type="entry name" value="Reg_prop"/>
</dbReference>
<dbReference type="InterPro" id="IPR036097">
    <property type="entry name" value="HisK_dim/P_sf"/>
</dbReference>
<dbReference type="SUPFAM" id="SSF63829">
    <property type="entry name" value="Calcium-dependent phosphotriesterase"/>
    <property type="match status" value="3"/>
</dbReference>
<dbReference type="Pfam" id="PF07495">
    <property type="entry name" value="Y_Y_Y"/>
    <property type="match status" value="1"/>
</dbReference>
<dbReference type="GO" id="GO:0000155">
    <property type="term" value="F:phosphorelay sensor kinase activity"/>
    <property type="evidence" value="ECO:0007669"/>
    <property type="project" value="InterPro"/>
</dbReference>
<proteinExistence type="predicted"/>
<dbReference type="Pfam" id="PF00512">
    <property type="entry name" value="HisKA"/>
    <property type="match status" value="1"/>
</dbReference>
<protein>
    <recommendedName>
        <fullName evidence="2">histidine kinase</fullName>
        <ecNumber evidence="2">2.7.13.3</ecNumber>
    </recommendedName>
</protein>
<dbReference type="InterPro" id="IPR013783">
    <property type="entry name" value="Ig-like_fold"/>
</dbReference>
<comment type="catalytic activity">
    <reaction evidence="1">
        <text>ATP + protein L-histidine = ADP + protein N-phospho-L-histidine.</text>
        <dbReference type="EC" id="2.7.13.3"/>
    </reaction>
</comment>
<dbReference type="Gene3D" id="1.10.287.130">
    <property type="match status" value="1"/>
</dbReference>
<dbReference type="AlphaFoldDB" id="A0A1H5V5R6"/>
<dbReference type="SMART" id="SM00388">
    <property type="entry name" value="HisKA"/>
    <property type="match status" value="1"/>
</dbReference>
<dbReference type="InterPro" id="IPR005467">
    <property type="entry name" value="His_kinase_dom"/>
</dbReference>
<feature type="transmembrane region" description="Helical" evidence="4">
    <location>
        <begin position="923"/>
        <end position="943"/>
    </location>
</feature>
<dbReference type="InterPro" id="IPR015943">
    <property type="entry name" value="WD40/YVTN_repeat-like_dom_sf"/>
</dbReference>
<dbReference type="Gene3D" id="2.60.40.10">
    <property type="entry name" value="Immunoglobulins"/>
    <property type="match status" value="1"/>
</dbReference>
<dbReference type="PANTHER" id="PTHR43547">
    <property type="entry name" value="TWO-COMPONENT HISTIDINE KINASE"/>
    <property type="match status" value="1"/>
</dbReference>
<evidence type="ECO:0000256" key="4">
    <source>
        <dbReference type="SAM" id="Phobius"/>
    </source>
</evidence>
<dbReference type="CDD" id="cd00082">
    <property type="entry name" value="HisKA"/>
    <property type="match status" value="1"/>
</dbReference>
<dbReference type="RefSeq" id="WP_103924212.1">
    <property type="nucleotide sequence ID" value="NZ_FNVR01000006.1"/>
</dbReference>
<evidence type="ECO:0000313" key="6">
    <source>
        <dbReference type="EMBL" id="SEF82550.1"/>
    </source>
</evidence>
<accession>A0A1H5V5R6</accession>
<dbReference type="InterPro" id="IPR003661">
    <property type="entry name" value="HisK_dim/P_dom"/>
</dbReference>
<keyword evidence="3" id="KW-0597">Phosphoprotein</keyword>
<organism evidence="6 7">
    <name type="scientific">Algoriphagus boritolerans DSM 17298 = JCM 18970</name>
    <dbReference type="NCBI Taxonomy" id="1120964"/>
    <lineage>
        <taxon>Bacteria</taxon>
        <taxon>Pseudomonadati</taxon>
        <taxon>Bacteroidota</taxon>
        <taxon>Cytophagia</taxon>
        <taxon>Cytophagales</taxon>
        <taxon>Cyclobacteriaceae</taxon>
        <taxon>Algoriphagus</taxon>
    </lineage>
</organism>
<dbReference type="PRINTS" id="PR00344">
    <property type="entry name" value="BCTRLSENSOR"/>
</dbReference>
<dbReference type="InterPro" id="IPR004358">
    <property type="entry name" value="Sig_transdc_His_kin-like_C"/>
</dbReference>
<dbReference type="OrthoDB" id="9806995at2"/>
<dbReference type="SUPFAM" id="SSF47384">
    <property type="entry name" value="Homodimeric domain of signal transducing histidine kinase"/>
    <property type="match status" value="1"/>
</dbReference>
<dbReference type="Gene3D" id="2.130.10.10">
    <property type="entry name" value="YVTN repeat-like/Quinoprotein amine dehydrogenase"/>
    <property type="match status" value="3"/>
</dbReference>
<evidence type="ECO:0000256" key="1">
    <source>
        <dbReference type="ARBA" id="ARBA00000085"/>
    </source>
</evidence>
<dbReference type="Pfam" id="PF02518">
    <property type="entry name" value="HATPase_c"/>
    <property type="match status" value="1"/>
</dbReference>
<sequence length="1242" mass="138545">MKVSSLFVTSPLNLFFLIVLGFFSCKQDSSVPFPESSFGYEIPKPIPFELPQPKPVNWKSYPPDSIPKGVKFNFNLENLPSKPFSANEFRPLKAPVKTTSFDWNTLDSISFDLDTITRKPFPVKKFLLPPPLITAASVPSVWQGGTSAIVRLGQTEGLLGNKVYAMVTDPFGSMWISTDRGLTKYDGVEFLTYNFFGRAENGTVEIISKLIFDPEGRLIISAMVTGVYRLDITLGLVEHFQTEKGFNRMEYDAQGKLWGVNGGLYLLDLEERYISEINLQSADGMMPGTFGINKDSKGNLWIGLARRIGIMDPAQKSIRFLGAPEGITLQTAYAFSEDQKGNVWVSAFSPGAISIDLQNRTFDQLGPEQGYFGRTAEVLQDEKKRLWIISEDTVRIFDQEKALMKKVITRTVTRDFNFPSPSIIGKDGTIWIGTDKVGILLINPNGMLSDYFTEENGLESNDVWGITEDSKGRIWLGTYRGINIYDPQKERLYLLKFPGGSDVNNFRQIYQIGEDLLFVGMARGFSLIDLKTNTATFYNSQNSLGITTIFTGKKTQDGRIWMGSGSGILVFDPQANTLKNLKQSNGLSSDIVFVIKEDRKGQIWVCSDSGVHLFDSKGESMRTIDKSTGLMTDYTSMLFESSKGEIIIGGDVGFSILDPEQKTITHVSAKSGISPPALYDLNEIKGRIHVGSENGIIVVDRPDEYNSDQLWRFSNYGKSSGLPYNDHNQATSFVSSTGAVWWGAAPILVVNHQDPVIDSLAPEVHIKGMNVMDQNPVFLKPEFYQSRLEESDTLWTSDLSQGWTKATLPEDSSYVALNNILWDSVSSGFHLPIGLKLPYNQNSFNFTFVNQAAQGRDKIVYRYILEGEDEEWSDVSPKPASRIYYNLLPGDYSFRVATRGFNGVWSEPESLSFTILPPWWQTWWAYLLFATLFGGLTYAIVYVRSQYLKKENRILEEKVSHRTEQLKKSIDELKSTQSQLIHSEKMASLGELTAGIAHEIQNPLNFVNNFAEVSGELIDEMKEELEKGNMETVVEISDDLKENLAKINHHGKRADSIVKGMLEHSRGSTSEKKPTELNALADEFLRLSYHGLRAKDKNFSADFETDLDPNLPLVNVVAQDVGRVILNLINNAFYACAERSRKSSENGASTYKPKVSVLTRLVELTGNTGGVEICIKDNGSGIPKAIKDKIFQPFFTTKPTGSGTGLGLSLSYDIIKAHGGDLRVKSTEGEGTEMIIFLPIEA</sequence>
<dbReference type="Gene3D" id="3.30.565.10">
    <property type="entry name" value="Histidine kinase-like ATPase, C-terminal domain"/>
    <property type="match status" value="1"/>
</dbReference>
<dbReference type="InterPro" id="IPR036890">
    <property type="entry name" value="HATPase_C_sf"/>
</dbReference>
<reference evidence="7" key="1">
    <citation type="submission" date="2016-10" db="EMBL/GenBank/DDBJ databases">
        <authorList>
            <person name="Varghese N."/>
            <person name="Submissions S."/>
        </authorList>
    </citation>
    <scope>NUCLEOTIDE SEQUENCE [LARGE SCALE GENOMIC DNA]</scope>
    <source>
        <strain evidence="7">DSM 17298</strain>
    </source>
</reference>
<dbReference type="Pfam" id="PF07494">
    <property type="entry name" value="Reg_prop"/>
    <property type="match status" value="2"/>
</dbReference>
<keyword evidence="4" id="KW-0472">Membrane</keyword>
<evidence type="ECO:0000313" key="7">
    <source>
        <dbReference type="Proteomes" id="UP000236736"/>
    </source>
</evidence>
<keyword evidence="7" id="KW-1185">Reference proteome</keyword>
<keyword evidence="4" id="KW-0812">Transmembrane</keyword>
<evidence type="ECO:0000256" key="2">
    <source>
        <dbReference type="ARBA" id="ARBA00012438"/>
    </source>
</evidence>
<dbReference type="PROSITE" id="PS50109">
    <property type="entry name" value="HIS_KIN"/>
    <property type="match status" value="1"/>
</dbReference>
<name>A0A1H5V5R6_9BACT</name>
<feature type="domain" description="Histidine kinase" evidence="5">
    <location>
        <begin position="995"/>
        <end position="1242"/>
    </location>
</feature>
<evidence type="ECO:0000256" key="3">
    <source>
        <dbReference type="ARBA" id="ARBA00022553"/>
    </source>
</evidence>
<keyword evidence="4" id="KW-1133">Transmembrane helix</keyword>
<dbReference type="SUPFAM" id="SSF55874">
    <property type="entry name" value="ATPase domain of HSP90 chaperone/DNA topoisomerase II/histidine kinase"/>
    <property type="match status" value="1"/>
</dbReference>